<name>A0A2T0RSB6_9ACTN</name>
<accession>A0A2T0RSB6</accession>
<proteinExistence type="predicted"/>
<dbReference type="EMBL" id="PVZG01000014">
    <property type="protein sequence ID" value="PRY24051.1"/>
    <property type="molecule type" value="Genomic_DNA"/>
</dbReference>
<dbReference type="AlphaFoldDB" id="A0A2T0RSB6"/>
<dbReference type="OrthoDB" id="9937870at2"/>
<reference evidence="1 2" key="1">
    <citation type="submission" date="2018-03" db="EMBL/GenBank/DDBJ databases">
        <title>Genomic Encyclopedia of Archaeal and Bacterial Type Strains, Phase II (KMG-II): from individual species to whole genera.</title>
        <authorList>
            <person name="Goeker M."/>
        </authorList>
    </citation>
    <scope>NUCLEOTIDE SEQUENCE [LARGE SCALE GENOMIC DNA]</scope>
    <source>
        <strain evidence="1 2">DSM 45348</strain>
    </source>
</reference>
<dbReference type="RefSeq" id="WP_106129442.1">
    <property type="nucleotide sequence ID" value="NZ_PVZG01000014.1"/>
</dbReference>
<organism evidence="1 2">
    <name type="scientific">Pseudosporangium ferrugineum</name>
    <dbReference type="NCBI Taxonomy" id="439699"/>
    <lineage>
        <taxon>Bacteria</taxon>
        <taxon>Bacillati</taxon>
        <taxon>Actinomycetota</taxon>
        <taxon>Actinomycetes</taxon>
        <taxon>Micromonosporales</taxon>
        <taxon>Micromonosporaceae</taxon>
        <taxon>Pseudosporangium</taxon>
    </lineage>
</organism>
<sequence>MTTLPERMPRPGEDPTDWAFAVGEMSEAVYRLMRPNGTATRSVKAAAKARAAYGDGDRPLTHAVAASSSSKAQASALPPGRVAAATSRDLRGIYSANPLVAEAQATGVYASAAEASGGMTPTLFQSGDVPAFTASGIDPSLLRNVPWAARHALATEPDRTRALQLFEDLSGPDGEVLAAQYEDHSGNKEYRDRVLAWQQAGWDLHNRRQQERQAEIAEAQAAEVRAAIGDPEEWSEEQGYEYLFGELDRRRADVEFARDVAILEGRSVGEGADMAALRRSVEARVAASGGRLTMPQRLVGF</sequence>
<comment type="caution">
    <text evidence="1">The sequence shown here is derived from an EMBL/GenBank/DDBJ whole genome shotgun (WGS) entry which is preliminary data.</text>
</comment>
<keyword evidence="2" id="KW-1185">Reference proteome</keyword>
<evidence type="ECO:0000313" key="1">
    <source>
        <dbReference type="EMBL" id="PRY24051.1"/>
    </source>
</evidence>
<evidence type="ECO:0000313" key="2">
    <source>
        <dbReference type="Proteomes" id="UP000239209"/>
    </source>
</evidence>
<gene>
    <name evidence="1" type="ORF">CLV70_114184</name>
</gene>
<dbReference type="Proteomes" id="UP000239209">
    <property type="component" value="Unassembled WGS sequence"/>
</dbReference>
<protein>
    <submittedName>
        <fullName evidence="1">Uncharacterized protein</fullName>
    </submittedName>
</protein>